<protein>
    <submittedName>
        <fullName evidence="4">MinD/ParA family protein</fullName>
    </submittedName>
</protein>
<feature type="domain" description="CobQ/CobB/MinD/ParA nucleotide binding" evidence="3">
    <location>
        <begin position="21"/>
        <end position="242"/>
    </location>
</feature>
<dbReference type="SUPFAM" id="SSF52540">
    <property type="entry name" value="P-loop containing nucleoside triphosphate hydrolases"/>
    <property type="match status" value="1"/>
</dbReference>
<dbReference type="EMBL" id="JAUYVI010000002">
    <property type="protein sequence ID" value="MDQ7247197.1"/>
    <property type="molecule type" value="Genomic_DNA"/>
</dbReference>
<evidence type="ECO:0000259" key="3">
    <source>
        <dbReference type="Pfam" id="PF01656"/>
    </source>
</evidence>
<dbReference type="InterPro" id="IPR002586">
    <property type="entry name" value="CobQ/CobB/MinD/ParA_Nub-bd_dom"/>
</dbReference>
<sequence length="278" mass="29450">MNESPVRSATTPSDDPIANVIAVASGKGGVGKTWLSISLAQALAKLGQRVLLFDGDLGLANVDVQLGIQPGMDLGTALERHLPLSRAVINYPSGGFDLIAGRSGSGSLASMPINRLQALAQGLRAVGESYGRVVVDLGAGIERPVRYLASRAGFCLVVTTDEPTALTDAYALIKMVTLDAQEQHKDTPLGVVVNMAASREIGQRTYETLSKACERFLKRRIPLLGVIRRDPKVRDAISTQTPLLVRHPSSPAALDIEALARKVQEVTGGELTPARRGA</sequence>
<dbReference type="InterPro" id="IPR027417">
    <property type="entry name" value="P-loop_NTPase"/>
</dbReference>
<keyword evidence="1" id="KW-0547">Nucleotide-binding</keyword>
<dbReference type="Proteomes" id="UP001230156">
    <property type="component" value="Unassembled WGS sequence"/>
</dbReference>
<dbReference type="InterPro" id="IPR025501">
    <property type="entry name" value="MinD_FleN"/>
</dbReference>
<evidence type="ECO:0000256" key="2">
    <source>
        <dbReference type="ARBA" id="ARBA00022840"/>
    </source>
</evidence>
<comment type="caution">
    <text evidence="4">The sequence shown here is derived from an EMBL/GenBank/DDBJ whole genome shotgun (WGS) entry which is preliminary data.</text>
</comment>
<dbReference type="RefSeq" id="WP_379954601.1">
    <property type="nucleotide sequence ID" value="NZ_JAUYVI010000002.1"/>
</dbReference>
<keyword evidence="5" id="KW-1185">Reference proteome</keyword>
<gene>
    <name evidence="4" type="ORF">Q8A70_05950</name>
</gene>
<dbReference type="InterPro" id="IPR033875">
    <property type="entry name" value="FlhG"/>
</dbReference>
<evidence type="ECO:0000313" key="4">
    <source>
        <dbReference type="EMBL" id="MDQ7247197.1"/>
    </source>
</evidence>
<evidence type="ECO:0000256" key="1">
    <source>
        <dbReference type="ARBA" id="ARBA00022741"/>
    </source>
</evidence>
<dbReference type="PANTHER" id="PTHR43384">
    <property type="entry name" value="SEPTUM SITE-DETERMINING PROTEIN MIND HOMOLOG, CHLOROPLASTIC-RELATED"/>
    <property type="match status" value="1"/>
</dbReference>
<dbReference type="PIRSF" id="PIRSF003092">
    <property type="entry name" value="MinD"/>
    <property type="match status" value="1"/>
</dbReference>
<dbReference type="InterPro" id="IPR050625">
    <property type="entry name" value="ParA/MinD_ATPase"/>
</dbReference>
<reference evidence="5" key="1">
    <citation type="submission" date="2023-08" db="EMBL/GenBank/DDBJ databases">
        <title>Rhodospirillaceae gen. nov., a novel taxon isolated from the Yangtze River Yuezi River estuary sludge.</title>
        <authorList>
            <person name="Ruan L."/>
        </authorList>
    </citation>
    <scope>NUCLEOTIDE SEQUENCE [LARGE SCALE GENOMIC DNA]</scope>
    <source>
        <strain evidence="5">R-7</strain>
    </source>
</reference>
<dbReference type="Gene3D" id="3.40.50.300">
    <property type="entry name" value="P-loop containing nucleotide triphosphate hydrolases"/>
    <property type="match status" value="1"/>
</dbReference>
<organism evidence="4 5">
    <name type="scientific">Dongia sedimenti</name>
    <dbReference type="NCBI Taxonomy" id="3064282"/>
    <lineage>
        <taxon>Bacteria</taxon>
        <taxon>Pseudomonadati</taxon>
        <taxon>Pseudomonadota</taxon>
        <taxon>Alphaproteobacteria</taxon>
        <taxon>Rhodospirillales</taxon>
        <taxon>Dongiaceae</taxon>
        <taxon>Dongia</taxon>
    </lineage>
</organism>
<accession>A0ABU0YJ05</accession>
<keyword evidence="2" id="KW-0067">ATP-binding</keyword>
<dbReference type="PANTHER" id="PTHR43384:SF4">
    <property type="entry name" value="CELLULOSE BIOSYNTHESIS PROTEIN BCSQ-RELATED"/>
    <property type="match status" value="1"/>
</dbReference>
<dbReference type="CDD" id="cd02038">
    <property type="entry name" value="FlhG-like"/>
    <property type="match status" value="1"/>
</dbReference>
<proteinExistence type="predicted"/>
<name>A0ABU0YJ05_9PROT</name>
<evidence type="ECO:0000313" key="5">
    <source>
        <dbReference type="Proteomes" id="UP001230156"/>
    </source>
</evidence>
<dbReference type="Pfam" id="PF01656">
    <property type="entry name" value="CbiA"/>
    <property type="match status" value="1"/>
</dbReference>